<protein>
    <submittedName>
        <fullName evidence="1">Uncharacterized protein</fullName>
    </submittedName>
</protein>
<dbReference type="AlphaFoldDB" id="A0A8H5EWI4"/>
<organism evidence="1 2">
    <name type="scientific">Psilocybe cf. subviscida</name>
    <dbReference type="NCBI Taxonomy" id="2480587"/>
    <lineage>
        <taxon>Eukaryota</taxon>
        <taxon>Fungi</taxon>
        <taxon>Dikarya</taxon>
        <taxon>Basidiomycota</taxon>
        <taxon>Agaricomycotina</taxon>
        <taxon>Agaricomycetes</taxon>
        <taxon>Agaricomycetidae</taxon>
        <taxon>Agaricales</taxon>
        <taxon>Agaricineae</taxon>
        <taxon>Strophariaceae</taxon>
        <taxon>Psilocybe</taxon>
    </lineage>
</organism>
<dbReference type="Proteomes" id="UP000567179">
    <property type="component" value="Unassembled WGS sequence"/>
</dbReference>
<name>A0A8H5EWI4_9AGAR</name>
<dbReference type="EMBL" id="JAACJJ010000043">
    <property type="protein sequence ID" value="KAF5315235.1"/>
    <property type="molecule type" value="Genomic_DNA"/>
</dbReference>
<proteinExistence type="predicted"/>
<comment type="caution">
    <text evidence="1">The sequence shown here is derived from an EMBL/GenBank/DDBJ whole genome shotgun (WGS) entry which is preliminary data.</text>
</comment>
<accession>A0A8H5EWI4</accession>
<evidence type="ECO:0000313" key="2">
    <source>
        <dbReference type="Proteomes" id="UP000567179"/>
    </source>
</evidence>
<keyword evidence="2" id="KW-1185">Reference proteome</keyword>
<dbReference type="OrthoDB" id="2750929at2759"/>
<evidence type="ECO:0000313" key="1">
    <source>
        <dbReference type="EMBL" id="KAF5315235.1"/>
    </source>
</evidence>
<gene>
    <name evidence="1" type="ORF">D9619_006976</name>
</gene>
<reference evidence="1 2" key="1">
    <citation type="journal article" date="2020" name="ISME J.">
        <title>Uncovering the hidden diversity of litter-decomposition mechanisms in mushroom-forming fungi.</title>
        <authorList>
            <person name="Floudas D."/>
            <person name="Bentzer J."/>
            <person name="Ahren D."/>
            <person name="Johansson T."/>
            <person name="Persson P."/>
            <person name="Tunlid A."/>
        </authorList>
    </citation>
    <scope>NUCLEOTIDE SEQUENCE [LARGE SCALE GENOMIC DNA]</scope>
    <source>
        <strain evidence="1 2">CBS 101986</strain>
    </source>
</reference>
<sequence>MSRIAHWISAPRRVPMVAITGGRGVAFAHYDSGVTSGGTSAFTQTLASHYGRSRSSLRAYATSSGRRGHGSSRYVQTLHPAKLRSAGQQIMAFPGQRSVYLKFKALLVDSASSQRKIRLPVYYGHNSSAAIFPPDAEGVFYYHNAEAQIRFRLCKTLEEFDGGLDLQLPNSRIWNVSLAMMARNPSRYAAVLALLKHEFPIAPPDVDSNRDNHRLVSTFSPQRLVTTDQRILNISGLTNIRIRPRGKTGSHIHFDHFQHRFPDNAIGVFYYRQSDTSPMQLGELRFRLCSDIRTFDLGSDLLLQSGQPWFISSHSLRLVHTLKSVHEHLVEEGLLEHNPCPGASGSLPAAGVVRLTSLGQPFVVDLSAKEFGVKLVNPNRHAGSLHLAFQWAFRKALKPTEPPFSGRAIVRLEQYHVSPNPTRLGLAFALRILEFLTPVKRLSTSNDILDPIPGQLLMHRQGRTLKYGPWLYSPRKFDTRAAIADWIHAQSNPRIDSESV</sequence>